<gene>
    <name evidence="1" type="ORF">MPL1032_20789</name>
</gene>
<organism evidence="1 2">
    <name type="scientific">Mesorhizobium plurifarium</name>
    <dbReference type="NCBI Taxonomy" id="69974"/>
    <lineage>
        <taxon>Bacteria</taxon>
        <taxon>Pseudomonadati</taxon>
        <taxon>Pseudomonadota</taxon>
        <taxon>Alphaproteobacteria</taxon>
        <taxon>Hyphomicrobiales</taxon>
        <taxon>Phyllobacteriaceae</taxon>
        <taxon>Mesorhizobium</taxon>
    </lineage>
</organism>
<reference evidence="2" key="1">
    <citation type="submission" date="2014-08" db="EMBL/GenBank/DDBJ databases">
        <authorList>
            <person name="Edwards T."/>
        </authorList>
    </citation>
    <scope>NUCLEOTIDE SEQUENCE [LARGE SCALE GENOMIC DNA]</scope>
</reference>
<proteinExistence type="predicted"/>
<dbReference type="AlphaFoldDB" id="A0A0K2VYM3"/>
<dbReference type="Proteomes" id="UP000182888">
    <property type="component" value="Unassembled WGS sequence"/>
</dbReference>
<evidence type="ECO:0000313" key="2">
    <source>
        <dbReference type="Proteomes" id="UP000182888"/>
    </source>
</evidence>
<accession>A0A0K2VYM3</accession>
<dbReference type="EMBL" id="CCND01000012">
    <property type="protein sequence ID" value="CDX56913.1"/>
    <property type="molecule type" value="Genomic_DNA"/>
</dbReference>
<name>A0A0K2VYM3_MESPL</name>
<protein>
    <submittedName>
        <fullName evidence="1">Uncharacterized protein</fullName>
    </submittedName>
</protein>
<sequence>MKYPDGTLARLGDKILVWEGNEGVVVCSMDTDEYSEEYSREVLGYLGRGIMVLSEKAGLIHYVEPEIDMRLIERKK</sequence>
<evidence type="ECO:0000313" key="1">
    <source>
        <dbReference type="EMBL" id="CDX56913.1"/>
    </source>
</evidence>